<dbReference type="STRING" id="387005.A0A183HX76"/>
<keyword evidence="2" id="KW-1185">Reference proteome</keyword>
<name>A0A183HX76_9BILA</name>
<evidence type="ECO:0000313" key="3">
    <source>
        <dbReference type="WBParaSite" id="OFLC_0001208801-mRNA-1"/>
    </source>
</evidence>
<reference evidence="1 2" key="2">
    <citation type="submission" date="2018-11" db="EMBL/GenBank/DDBJ databases">
        <authorList>
            <consortium name="Pathogen Informatics"/>
        </authorList>
    </citation>
    <scope>NUCLEOTIDE SEQUENCE [LARGE SCALE GENOMIC DNA]</scope>
</reference>
<protein>
    <submittedName>
        <fullName evidence="3">30S ribosomal protein S12</fullName>
    </submittedName>
</protein>
<dbReference type="Proteomes" id="UP000267606">
    <property type="component" value="Unassembled WGS sequence"/>
</dbReference>
<reference evidence="3" key="1">
    <citation type="submission" date="2016-06" db="UniProtKB">
        <authorList>
            <consortium name="WormBaseParasite"/>
        </authorList>
    </citation>
    <scope>IDENTIFICATION</scope>
</reference>
<sequence length="45" mass="5154">MAPPQKQPLVRVYNKPHGVVRRASEKRPMPPMKALAQFRTANINE</sequence>
<evidence type="ECO:0000313" key="1">
    <source>
        <dbReference type="EMBL" id="VDO81790.1"/>
    </source>
</evidence>
<accession>A0A183HX76</accession>
<dbReference type="EMBL" id="UZAJ01018308">
    <property type="protein sequence ID" value="VDO81790.1"/>
    <property type="molecule type" value="Genomic_DNA"/>
</dbReference>
<organism evidence="3">
    <name type="scientific">Onchocerca flexuosa</name>
    <dbReference type="NCBI Taxonomy" id="387005"/>
    <lineage>
        <taxon>Eukaryota</taxon>
        <taxon>Metazoa</taxon>
        <taxon>Ecdysozoa</taxon>
        <taxon>Nematoda</taxon>
        <taxon>Chromadorea</taxon>
        <taxon>Rhabditida</taxon>
        <taxon>Spirurina</taxon>
        <taxon>Spiruromorpha</taxon>
        <taxon>Filarioidea</taxon>
        <taxon>Onchocercidae</taxon>
        <taxon>Onchocerca</taxon>
    </lineage>
</organism>
<dbReference type="AlphaFoldDB" id="A0A183HX76"/>
<gene>
    <name evidence="1" type="ORF">OFLC_LOCUS12087</name>
</gene>
<proteinExistence type="predicted"/>
<dbReference type="WBParaSite" id="OFLC_0001208801-mRNA-1">
    <property type="protein sequence ID" value="OFLC_0001208801-mRNA-1"/>
    <property type="gene ID" value="OFLC_0001208801"/>
</dbReference>
<evidence type="ECO:0000313" key="2">
    <source>
        <dbReference type="Proteomes" id="UP000267606"/>
    </source>
</evidence>